<reference evidence="1 2" key="1">
    <citation type="submission" date="2019-08" db="EMBL/GenBank/DDBJ databases">
        <title>A chromosome-level genome assembly, high-density linkage maps, and genome scans reveal the genomic architecture of hybrid incompatibilities underlying speciation via character displacement in darters (Percidae: Etheostominae).</title>
        <authorList>
            <person name="Moran R.L."/>
            <person name="Catchen J.M."/>
            <person name="Fuller R.C."/>
        </authorList>
    </citation>
    <scope>NUCLEOTIDE SEQUENCE [LARGE SCALE GENOMIC DNA]</scope>
    <source>
        <strain evidence="1">EspeVRDwgs_2016</strain>
        <tissue evidence="1">Muscle</tissue>
    </source>
</reference>
<feature type="non-terminal residue" evidence="1">
    <location>
        <position position="27"/>
    </location>
</feature>
<evidence type="ECO:0000313" key="2">
    <source>
        <dbReference type="Proteomes" id="UP000327493"/>
    </source>
</evidence>
<dbReference type="Proteomes" id="UP000327493">
    <property type="component" value="Chromosome 19"/>
</dbReference>
<sequence length="27" mass="2952">MVHLVLPVREGRRDSPVCLVPPAPQGQ</sequence>
<keyword evidence="2" id="KW-1185">Reference proteome</keyword>
<organism evidence="1 2">
    <name type="scientific">Etheostoma spectabile</name>
    <name type="common">orangethroat darter</name>
    <dbReference type="NCBI Taxonomy" id="54343"/>
    <lineage>
        <taxon>Eukaryota</taxon>
        <taxon>Metazoa</taxon>
        <taxon>Chordata</taxon>
        <taxon>Craniata</taxon>
        <taxon>Vertebrata</taxon>
        <taxon>Euteleostomi</taxon>
        <taxon>Actinopterygii</taxon>
        <taxon>Neopterygii</taxon>
        <taxon>Teleostei</taxon>
        <taxon>Neoteleostei</taxon>
        <taxon>Acanthomorphata</taxon>
        <taxon>Eupercaria</taxon>
        <taxon>Perciformes</taxon>
        <taxon>Percoidei</taxon>
        <taxon>Percidae</taxon>
        <taxon>Etheostomatinae</taxon>
        <taxon>Etheostoma</taxon>
    </lineage>
</organism>
<dbReference type="EMBL" id="VOFY01000019">
    <property type="protein sequence ID" value="KAA8582744.1"/>
    <property type="molecule type" value="Genomic_DNA"/>
</dbReference>
<dbReference type="AlphaFoldDB" id="A0A5J5CM99"/>
<protein>
    <submittedName>
        <fullName evidence="1">Uncharacterized protein</fullName>
    </submittedName>
</protein>
<comment type="caution">
    <text evidence="1">The sequence shown here is derived from an EMBL/GenBank/DDBJ whole genome shotgun (WGS) entry which is preliminary data.</text>
</comment>
<name>A0A5J5CM99_9PERO</name>
<evidence type="ECO:0000313" key="1">
    <source>
        <dbReference type="EMBL" id="KAA8582744.1"/>
    </source>
</evidence>
<gene>
    <name evidence="1" type="ORF">FQN60_006415</name>
</gene>
<proteinExistence type="predicted"/>
<accession>A0A5J5CM99</accession>